<accession>A0A816T8R3</accession>
<comment type="catalytic activity">
    <reaction evidence="7">
        <text>L-threonyl-[protein] + ATP = O-phospho-L-threonyl-[protein] + ADP + H(+)</text>
        <dbReference type="Rhea" id="RHEA:46608"/>
        <dbReference type="Rhea" id="RHEA-COMP:11060"/>
        <dbReference type="Rhea" id="RHEA-COMP:11605"/>
        <dbReference type="ChEBI" id="CHEBI:15378"/>
        <dbReference type="ChEBI" id="CHEBI:30013"/>
        <dbReference type="ChEBI" id="CHEBI:30616"/>
        <dbReference type="ChEBI" id="CHEBI:61977"/>
        <dbReference type="ChEBI" id="CHEBI:456216"/>
        <dbReference type="EC" id="2.7.11.1"/>
    </reaction>
</comment>
<organism evidence="9">
    <name type="scientific">Brassica napus</name>
    <name type="common">Rape</name>
    <dbReference type="NCBI Taxonomy" id="3708"/>
    <lineage>
        <taxon>Eukaryota</taxon>
        <taxon>Viridiplantae</taxon>
        <taxon>Streptophyta</taxon>
        <taxon>Embryophyta</taxon>
        <taxon>Tracheophyta</taxon>
        <taxon>Spermatophyta</taxon>
        <taxon>Magnoliopsida</taxon>
        <taxon>eudicotyledons</taxon>
        <taxon>Gunneridae</taxon>
        <taxon>Pentapetalae</taxon>
        <taxon>rosids</taxon>
        <taxon>malvids</taxon>
        <taxon>Brassicales</taxon>
        <taxon>Brassicaceae</taxon>
        <taxon>Brassiceae</taxon>
        <taxon>Brassica</taxon>
    </lineage>
</organism>
<keyword evidence="4" id="KW-0547">Nucleotide-binding</keyword>
<proteinExistence type="predicted"/>
<dbReference type="EMBL" id="HG994359">
    <property type="protein sequence ID" value="CAF2095185.1"/>
    <property type="molecule type" value="Genomic_DNA"/>
</dbReference>
<dbReference type="InterPro" id="IPR011009">
    <property type="entry name" value="Kinase-like_dom_sf"/>
</dbReference>
<dbReference type="SUPFAM" id="SSF56112">
    <property type="entry name" value="Protein kinase-like (PK-like)"/>
    <property type="match status" value="1"/>
</dbReference>
<feature type="non-terminal residue" evidence="9">
    <location>
        <position position="136"/>
    </location>
</feature>
<keyword evidence="6" id="KW-0067">ATP-binding</keyword>
<feature type="non-terminal residue" evidence="9">
    <location>
        <position position="1"/>
    </location>
</feature>
<dbReference type="Proteomes" id="UP001295469">
    <property type="component" value="Chromosome A05"/>
</dbReference>
<dbReference type="GO" id="GO:0005524">
    <property type="term" value="F:ATP binding"/>
    <property type="evidence" value="ECO:0007669"/>
    <property type="project" value="UniProtKB-KW"/>
</dbReference>
<keyword evidence="3" id="KW-0808">Transferase</keyword>
<dbReference type="EC" id="2.7.11.1" evidence="1"/>
<comment type="catalytic activity">
    <reaction evidence="8">
        <text>L-seryl-[protein] + ATP = O-phospho-L-seryl-[protein] + ADP + H(+)</text>
        <dbReference type="Rhea" id="RHEA:17989"/>
        <dbReference type="Rhea" id="RHEA-COMP:9863"/>
        <dbReference type="Rhea" id="RHEA-COMP:11604"/>
        <dbReference type="ChEBI" id="CHEBI:15378"/>
        <dbReference type="ChEBI" id="CHEBI:29999"/>
        <dbReference type="ChEBI" id="CHEBI:30616"/>
        <dbReference type="ChEBI" id="CHEBI:83421"/>
        <dbReference type="ChEBI" id="CHEBI:456216"/>
        <dbReference type="EC" id="2.7.11.1"/>
    </reaction>
</comment>
<evidence type="ECO:0000256" key="7">
    <source>
        <dbReference type="ARBA" id="ARBA00047899"/>
    </source>
</evidence>
<keyword evidence="5" id="KW-0418">Kinase</keyword>
<gene>
    <name evidence="9" type="ORF">DARMORV10_A05P09420.1</name>
</gene>
<evidence type="ECO:0000313" key="9">
    <source>
        <dbReference type="EMBL" id="CAF2095185.1"/>
    </source>
</evidence>
<evidence type="ECO:0000256" key="4">
    <source>
        <dbReference type="ARBA" id="ARBA00022741"/>
    </source>
</evidence>
<dbReference type="PANTHER" id="PTHR45637">
    <property type="entry name" value="FLIPPASE KINASE 1-RELATED"/>
    <property type="match status" value="1"/>
</dbReference>
<dbReference type="GO" id="GO:0004674">
    <property type="term" value="F:protein serine/threonine kinase activity"/>
    <property type="evidence" value="ECO:0007669"/>
    <property type="project" value="UniProtKB-KW"/>
</dbReference>
<evidence type="ECO:0000256" key="8">
    <source>
        <dbReference type="ARBA" id="ARBA00048679"/>
    </source>
</evidence>
<evidence type="ECO:0000256" key="5">
    <source>
        <dbReference type="ARBA" id="ARBA00022777"/>
    </source>
</evidence>
<name>A0A816T8R3_BRANA</name>
<reference evidence="9" key="1">
    <citation type="submission" date="2021-01" db="EMBL/GenBank/DDBJ databases">
        <authorList>
            <consortium name="Genoscope - CEA"/>
            <person name="William W."/>
        </authorList>
    </citation>
    <scope>NUCLEOTIDE SEQUENCE</scope>
</reference>
<evidence type="ECO:0000256" key="2">
    <source>
        <dbReference type="ARBA" id="ARBA00022527"/>
    </source>
</evidence>
<sequence length="136" mass="15172">CFVALTPNYQISGICMSFFLGLFGIFSPVPHPKDCGWTLYGSITSQVGDQDSIVQNTGLLDTELKQLLKDGSGFEHDFLPAETFVFQNLKFPDSPLVSFQAKDLIRRLVMKDPGSRLGWEKGAAEIKRHPFFEGLN</sequence>
<keyword evidence="2" id="KW-0723">Serine/threonine-protein kinase</keyword>
<dbReference type="AlphaFoldDB" id="A0A816T8R3"/>
<dbReference type="Gene3D" id="1.10.510.10">
    <property type="entry name" value="Transferase(Phosphotransferase) domain 1"/>
    <property type="match status" value="1"/>
</dbReference>
<evidence type="ECO:0000256" key="1">
    <source>
        <dbReference type="ARBA" id="ARBA00012513"/>
    </source>
</evidence>
<evidence type="ECO:0000256" key="3">
    <source>
        <dbReference type="ARBA" id="ARBA00022679"/>
    </source>
</evidence>
<evidence type="ECO:0000256" key="6">
    <source>
        <dbReference type="ARBA" id="ARBA00022840"/>
    </source>
</evidence>
<protein>
    <recommendedName>
        <fullName evidence="1">non-specific serine/threonine protein kinase</fullName>
        <ecNumber evidence="1">2.7.11.1</ecNumber>
    </recommendedName>
</protein>